<dbReference type="AlphaFoldDB" id="A0A934I4V1"/>
<feature type="domain" description="Winged helix DNA-binding" evidence="1">
    <location>
        <begin position="25"/>
        <end position="104"/>
    </location>
</feature>
<dbReference type="InterPro" id="IPR036390">
    <property type="entry name" value="WH_DNA-bd_sf"/>
</dbReference>
<dbReference type="PANTHER" id="PTHR37318:SF1">
    <property type="entry name" value="BSL7504 PROTEIN"/>
    <property type="match status" value="1"/>
</dbReference>
<keyword evidence="3" id="KW-1185">Reference proteome</keyword>
<gene>
    <name evidence="2" type="ORF">JAV76_11350</name>
</gene>
<reference evidence="2" key="1">
    <citation type="submission" date="2020-12" db="EMBL/GenBank/DDBJ databases">
        <title>Sanguibacter suaedae sp. nov., isolated from Suaeda aralocaspica.</title>
        <authorList>
            <person name="Ma Q."/>
        </authorList>
    </citation>
    <scope>NUCLEOTIDE SEQUENCE</scope>
    <source>
        <strain evidence="2">YZGR15</strain>
    </source>
</reference>
<name>A0A934I4V1_9MICO</name>
<evidence type="ECO:0000313" key="2">
    <source>
        <dbReference type="EMBL" id="MBI9115609.1"/>
    </source>
</evidence>
<evidence type="ECO:0000313" key="3">
    <source>
        <dbReference type="Proteomes" id="UP000602087"/>
    </source>
</evidence>
<accession>A0A934I4V1</accession>
<dbReference type="Proteomes" id="UP000602087">
    <property type="component" value="Unassembled WGS sequence"/>
</dbReference>
<proteinExistence type="predicted"/>
<dbReference type="RefSeq" id="WP_198734176.1">
    <property type="nucleotide sequence ID" value="NZ_JAEINH010000009.1"/>
</dbReference>
<dbReference type="InterPro" id="IPR027395">
    <property type="entry name" value="WH_DNA-bd_dom"/>
</dbReference>
<dbReference type="EMBL" id="JAEINH010000009">
    <property type="protein sequence ID" value="MBI9115609.1"/>
    <property type="molecule type" value="Genomic_DNA"/>
</dbReference>
<dbReference type="InterPro" id="IPR036388">
    <property type="entry name" value="WH-like_DNA-bd_sf"/>
</dbReference>
<organism evidence="2 3">
    <name type="scientific">Sanguibacter suaedae</name>
    <dbReference type="NCBI Taxonomy" id="2795737"/>
    <lineage>
        <taxon>Bacteria</taxon>
        <taxon>Bacillati</taxon>
        <taxon>Actinomycetota</taxon>
        <taxon>Actinomycetes</taxon>
        <taxon>Micrococcales</taxon>
        <taxon>Sanguibacteraceae</taxon>
        <taxon>Sanguibacter</taxon>
    </lineage>
</organism>
<comment type="caution">
    <text evidence="2">The sequence shown here is derived from an EMBL/GenBank/DDBJ whole genome shotgun (WGS) entry which is preliminary data.</text>
</comment>
<sequence>MARAVGPVSLASARVALDDRVHSPVRFCLLAALNSVDSADYQTLKDALDVSYTLLSKHIALLEDAGYVRVHKEFSGRTPRTVLALTTSGRDAFRTHLTALDEIVAGLT</sequence>
<dbReference type="Pfam" id="PF13601">
    <property type="entry name" value="HTH_34"/>
    <property type="match status" value="1"/>
</dbReference>
<evidence type="ECO:0000259" key="1">
    <source>
        <dbReference type="Pfam" id="PF13601"/>
    </source>
</evidence>
<dbReference type="SUPFAM" id="SSF46785">
    <property type="entry name" value="Winged helix' DNA-binding domain"/>
    <property type="match status" value="1"/>
</dbReference>
<protein>
    <submittedName>
        <fullName evidence="2">Transcriptional regulator</fullName>
    </submittedName>
</protein>
<dbReference type="PANTHER" id="PTHR37318">
    <property type="entry name" value="BSL7504 PROTEIN"/>
    <property type="match status" value="1"/>
</dbReference>
<dbReference type="Gene3D" id="1.10.10.10">
    <property type="entry name" value="Winged helix-like DNA-binding domain superfamily/Winged helix DNA-binding domain"/>
    <property type="match status" value="1"/>
</dbReference>